<gene>
    <name evidence="2" type="ORF">HNP25_003954</name>
</gene>
<keyword evidence="1" id="KW-0732">Signal</keyword>
<feature type="chain" id="PRO_5032745373" description="DUF3828 domain-containing protein" evidence="1">
    <location>
        <begin position="23"/>
        <end position="199"/>
    </location>
</feature>
<name>A0A841ENI1_9BACT</name>
<dbReference type="EMBL" id="JACHKT010000040">
    <property type="protein sequence ID" value="MBB6005282.1"/>
    <property type="molecule type" value="Genomic_DNA"/>
</dbReference>
<organism evidence="2 3">
    <name type="scientific">Arcicella rosea</name>
    <dbReference type="NCBI Taxonomy" id="502909"/>
    <lineage>
        <taxon>Bacteria</taxon>
        <taxon>Pseudomonadati</taxon>
        <taxon>Bacteroidota</taxon>
        <taxon>Cytophagia</taxon>
        <taxon>Cytophagales</taxon>
        <taxon>Flectobacillaceae</taxon>
        <taxon>Arcicella</taxon>
    </lineage>
</organism>
<protein>
    <recommendedName>
        <fullName evidence="4">DUF3828 domain-containing protein</fullName>
    </recommendedName>
</protein>
<accession>A0A841ENI1</accession>
<evidence type="ECO:0000313" key="2">
    <source>
        <dbReference type="EMBL" id="MBB6005282.1"/>
    </source>
</evidence>
<reference evidence="2 3" key="1">
    <citation type="submission" date="2020-08" db="EMBL/GenBank/DDBJ databases">
        <title>Functional genomics of gut bacteria from endangered species of beetles.</title>
        <authorList>
            <person name="Carlos-Shanley C."/>
        </authorList>
    </citation>
    <scope>NUCLEOTIDE SEQUENCE [LARGE SCALE GENOMIC DNA]</scope>
    <source>
        <strain evidence="2 3">S00070</strain>
    </source>
</reference>
<dbReference type="RefSeq" id="WP_184136965.1">
    <property type="nucleotide sequence ID" value="NZ_JACHKT010000040.1"/>
</dbReference>
<dbReference type="AlphaFoldDB" id="A0A841ENI1"/>
<proteinExistence type="predicted"/>
<sequence length="199" mass="23275">MKRYNKILLVSFLSIFSLVAKAQAGKTKQSHKFTIYQQPTKTIIDFLKWYRNNLGIQGNLLKTNPNLPKDTVAYYSVNFLETEKYLSKLQSTGFISDKYINKWRVYFKKCEQNLKENPQPNDGPADGFDFDFIMLGQEYNDDLDIIEKAKIKSLIISNKNAIIKLYFSFGNEIIYNLTQYGDKWQIDDITRKHLPSTLK</sequence>
<comment type="caution">
    <text evidence="2">The sequence shown here is derived from an EMBL/GenBank/DDBJ whole genome shotgun (WGS) entry which is preliminary data.</text>
</comment>
<feature type="signal peptide" evidence="1">
    <location>
        <begin position="1"/>
        <end position="22"/>
    </location>
</feature>
<evidence type="ECO:0000313" key="3">
    <source>
        <dbReference type="Proteomes" id="UP000524404"/>
    </source>
</evidence>
<evidence type="ECO:0008006" key="4">
    <source>
        <dbReference type="Google" id="ProtNLM"/>
    </source>
</evidence>
<dbReference type="Proteomes" id="UP000524404">
    <property type="component" value="Unassembled WGS sequence"/>
</dbReference>
<keyword evidence="3" id="KW-1185">Reference proteome</keyword>
<evidence type="ECO:0000256" key="1">
    <source>
        <dbReference type="SAM" id="SignalP"/>
    </source>
</evidence>